<feature type="transmembrane region" description="Helical" evidence="10">
    <location>
        <begin position="7"/>
        <end position="24"/>
    </location>
</feature>
<evidence type="ECO:0000256" key="7">
    <source>
        <dbReference type="ARBA" id="ARBA00023136"/>
    </source>
</evidence>
<reference evidence="11" key="1">
    <citation type="journal article" date="2018" name="Front. Physiol.">
        <title>Differential Expression Analysis of Olfactory Genes Based on a Combination of Sequencing Platforms and Behavioral Investigations in Aphidius gifuensis.</title>
        <authorList>
            <person name="Fan J."/>
            <person name="Zhang Q."/>
            <person name="Xu Q."/>
            <person name="Xue W."/>
            <person name="Han Z."/>
            <person name="Sun J."/>
            <person name="Chen J."/>
        </authorList>
    </citation>
    <scope>NUCLEOTIDE SEQUENCE</scope>
</reference>
<dbReference type="Pfam" id="PF02949">
    <property type="entry name" value="7tm_6"/>
    <property type="match status" value="1"/>
</dbReference>
<comment type="subcellular location">
    <subcellularLocation>
        <location evidence="1 10">Cell membrane</location>
        <topology evidence="1 10">Multi-pass membrane protein</topology>
    </subcellularLocation>
</comment>
<evidence type="ECO:0000256" key="1">
    <source>
        <dbReference type="ARBA" id="ARBA00004651"/>
    </source>
</evidence>
<evidence type="ECO:0000313" key="11">
    <source>
        <dbReference type="EMBL" id="AZQ24888.1"/>
    </source>
</evidence>
<dbReference type="GO" id="GO:0005549">
    <property type="term" value="F:odorant binding"/>
    <property type="evidence" value="ECO:0007669"/>
    <property type="project" value="InterPro"/>
</dbReference>
<accession>A0A3S9LWA3</accession>
<dbReference type="EMBL" id="MK048947">
    <property type="protein sequence ID" value="AZQ24888.1"/>
    <property type="molecule type" value="mRNA"/>
</dbReference>
<dbReference type="PANTHER" id="PTHR21137:SF35">
    <property type="entry name" value="ODORANT RECEPTOR 19A-RELATED"/>
    <property type="match status" value="1"/>
</dbReference>
<evidence type="ECO:0000256" key="8">
    <source>
        <dbReference type="ARBA" id="ARBA00023170"/>
    </source>
</evidence>
<protein>
    <recommendedName>
        <fullName evidence="10">Odorant receptor</fullName>
    </recommendedName>
</protein>
<keyword evidence="3 10" id="KW-0716">Sensory transduction</keyword>
<evidence type="ECO:0000256" key="9">
    <source>
        <dbReference type="ARBA" id="ARBA00023224"/>
    </source>
</evidence>
<feature type="transmembrane region" description="Helical" evidence="10">
    <location>
        <begin position="36"/>
        <end position="58"/>
    </location>
</feature>
<organism evidence="11">
    <name type="scientific">Aphidius gifuensis</name>
    <name type="common">Parasitoid wasp</name>
    <dbReference type="NCBI Taxonomy" id="684658"/>
    <lineage>
        <taxon>Eukaryota</taxon>
        <taxon>Metazoa</taxon>
        <taxon>Ecdysozoa</taxon>
        <taxon>Arthropoda</taxon>
        <taxon>Hexapoda</taxon>
        <taxon>Insecta</taxon>
        <taxon>Pterygota</taxon>
        <taxon>Neoptera</taxon>
        <taxon>Endopterygota</taxon>
        <taxon>Hymenoptera</taxon>
        <taxon>Apocrita</taxon>
        <taxon>Ichneumonoidea</taxon>
        <taxon>Braconidae</taxon>
        <taxon>Aphidiinae</taxon>
        <taxon>Aphidius</taxon>
    </lineage>
</organism>
<name>A0A3S9LWA3_APHGI</name>
<evidence type="ECO:0000256" key="2">
    <source>
        <dbReference type="ARBA" id="ARBA00022475"/>
    </source>
</evidence>
<dbReference type="OrthoDB" id="6597368at2759"/>
<keyword evidence="9 10" id="KW-0807">Transducer</keyword>
<comment type="caution">
    <text evidence="10">Lacks conserved residue(s) required for the propagation of feature annotation.</text>
</comment>
<feature type="transmembrane region" description="Helical" evidence="10">
    <location>
        <begin position="128"/>
        <end position="149"/>
    </location>
</feature>
<comment type="similarity">
    <text evidence="10">Belongs to the insect chemoreceptor superfamily. Heteromeric odorant receptor channel (TC 1.A.69) family.</text>
</comment>
<dbReference type="GO" id="GO:0004984">
    <property type="term" value="F:olfactory receptor activity"/>
    <property type="evidence" value="ECO:0007669"/>
    <property type="project" value="InterPro"/>
</dbReference>
<evidence type="ECO:0000256" key="4">
    <source>
        <dbReference type="ARBA" id="ARBA00022692"/>
    </source>
</evidence>
<evidence type="ECO:0000256" key="6">
    <source>
        <dbReference type="ARBA" id="ARBA00022989"/>
    </source>
</evidence>
<keyword evidence="6 10" id="KW-1133">Transmembrane helix</keyword>
<keyword evidence="7 10" id="KW-0472">Membrane</keyword>
<evidence type="ECO:0000256" key="10">
    <source>
        <dbReference type="RuleBase" id="RU351113"/>
    </source>
</evidence>
<dbReference type="PANTHER" id="PTHR21137">
    <property type="entry name" value="ODORANT RECEPTOR"/>
    <property type="match status" value="1"/>
</dbReference>
<keyword evidence="8 10" id="KW-0675">Receptor</keyword>
<evidence type="ECO:0000256" key="5">
    <source>
        <dbReference type="ARBA" id="ARBA00022725"/>
    </source>
</evidence>
<dbReference type="GO" id="GO:0005886">
    <property type="term" value="C:plasma membrane"/>
    <property type="evidence" value="ECO:0007669"/>
    <property type="project" value="UniProtKB-SubCell"/>
</dbReference>
<keyword evidence="4 10" id="KW-0812">Transmembrane</keyword>
<evidence type="ECO:0000256" key="3">
    <source>
        <dbReference type="ARBA" id="ARBA00022606"/>
    </source>
</evidence>
<feature type="transmembrane region" description="Helical" evidence="10">
    <location>
        <begin position="260"/>
        <end position="280"/>
    </location>
</feature>
<sequence>MDDVMNFLPACFFVFYIIGCWKSKNYTTSISICFYWLRTIIVIFLLFTFTVSSLLGVAMSKKNIQEMSNDCFLPFAVLGSFCKSLNIVGSHDTITYIIQTFMNDPCLPRNSKEILIQKKFDKFIWRYTVAYGVLTETTAIGLTIGTLWLDLGPGVLPFPAWLPFKHEDGFWYCFAYFYQLLAGINAATFAIGYDTLIPSLMIQIVSKFKILQHRFENFYAINKTDNKYDNILKNEKAFISECVKFHKILFKLSKMINTTFEFVIFMQCSLSVCLICVTVLNIDNYQTFSQEWTAAILYLSCMLSQIFILCAAGNEVTFISGQLGEAVYSMNWTYLDTSTIKSLIIIMNCTSHPIVFKSKNIVILSLDSFKSLIKISYSTYNVLHRT</sequence>
<feature type="transmembrane region" description="Helical" evidence="10">
    <location>
        <begin position="292"/>
        <end position="312"/>
    </location>
</feature>
<dbReference type="InterPro" id="IPR004117">
    <property type="entry name" value="7tm6_olfct_rcpt"/>
</dbReference>
<keyword evidence="2" id="KW-1003">Cell membrane</keyword>
<feature type="transmembrane region" description="Helical" evidence="10">
    <location>
        <begin position="169"/>
        <end position="193"/>
    </location>
</feature>
<proteinExistence type="evidence at transcript level"/>
<dbReference type="AlphaFoldDB" id="A0A3S9LWA3"/>
<dbReference type="GO" id="GO:0007165">
    <property type="term" value="P:signal transduction"/>
    <property type="evidence" value="ECO:0007669"/>
    <property type="project" value="UniProtKB-KW"/>
</dbReference>
<keyword evidence="5 10" id="KW-0552">Olfaction</keyword>